<evidence type="ECO:0000313" key="1">
    <source>
        <dbReference type="EMBL" id="MFI0795006.1"/>
    </source>
</evidence>
<dbReference type="RefSeq" id="WP_396681833.1">
    <property type="nucleotide sequence ID" value="NZ_JBIRPU010000014.1"/>
</dbReference>
<organism evidence="1 2">
    <name type="scientific">Micromonospora rubida</name>
    <dbReference type="NCBI Taxonomy" id="2697657"/>
    <lineage>
        <taxon>Bacteria</taxon>
        <taxon>Bacillati</taxon>
        <taxon>Actinomycetota</taxon>
        <taxon>Actinomycetes</taxon>
        <taxon>Micromonosporales</taxon>
        <taxon>Micromonosporaceae</taxon>
        <taxon>Micromonospora</taxon>
    </lineage>
</organism>
<dbReference type="EMBL" id="JBIRPU010000014">
    <property type="protein sequence ID" value="MFI0795006.1"/>
    <property type="molecule type" value="Genomic_DNA"/>
</dbReference>
<gene>
    <name evidence="1" type="ORF">ACH4OY_20310</name>
</gene>
<evidence type="ECO:0000313" key="2">
    <source>
        <dbReference type="Proteomes" id="UP001611075"/>
    </source>
</evidence>
<proteinExistence type="predicted"/>
<reference evidence="1 2" key="1">
    <citation type="submission" date="2024-10" db="EMBL/GenBank/DDBJ databases">
        <title>The Natural Products Discovery Center: Release of the First 8490 Sequenced Strains for Exploring Actinobacteria Biosynthetic Diversity.</title>
        <authorList>
            <person name="Kalkreuter E."/>
            <person name="Kautsar S.A."/>
            <person name="Yang D."/>
            <person name="Bader C.D."/>
            <person name="Teijaro C.N."/>
            <person name="Fluegel L."/>
            <person name="Davis C.M."/>
            <person name="Simpson J.R."/>
            <person name="Lauterbach L."/>
            <person name="Steele A.D."/>
            <person name="Gui C."/>
            <person name="Meng S."/>
            <person name="Li G."/>
            <person name="Viehrig K."/>
            <person name="Ye F."/>
            <person name="Su P."/>
            <person name="Kiefer A.F."/>
            <person name="Nichols A."/>
            <person name="Cepeda A.J."/>
            <person name="Yan W."/>
            <person name="Fan B."/>
            <person name="Jiang Y."/>
            <person name="Adhikari A."/>
            <person name="Zheng C.-J."/>
            <person name="Schuster L."/>
            <person name="Cowan T.M."/>
            <person name="Smanski M.J."/>
            <person name="Chevrette M.G."/>
            <person name="De Carvalho L.P.S."/>
            <person name="Shen B."/>
        </authorList>
    </citation>
    <scope>NUCLEOTIDE SEQUENCE [LARGE SCALE GENOMIC DNA]</scope>
    <source>
        <strain evidence="1 2">NPDC021253</strain>
    </source>
</reference>
<accession>A0ABW7SMV0</accession>
<keyword evidence="2" id="KW-1185">Reference proteome</keyword>
<protein>
    <submittedName>
        <fullName evidence="1">Uncharacterized protein</fullName>
    </submittedName>
</protein>
<sequence>MPLRPDGVLAAGLTHHRAVIGQVVAVNDHCFRLASHAWLDDGFHSVVVVVTWSHVVEFGPSAGRRGGRLDTKPLTDFTNAWTEASSDRPDR</sequence>
<dbReference type="Proteomes" id="UP001611075">
    <property type="component" value="Unassembled WGS sequence"/>
</dbReference>
<comment type="caution">
    <text evidence="1">The sequence shown here is derived from an EMBL/GenBank/DDBJ whole genome shotgun (WGS) entry which is preliminary data.</text>
</comment>
<name>A0ABW7SMV0_9ACTN</name>